<protein>
    <submittedName>
        <fullName evidence="1">Uncharacterized protein</fullName>
    </submittedName>
</protein>
<dbReference type="EMBL" id="JACIEV010000005">
    <property type="protein sequence ID" value="MBB4154298.1"/>
    <property type="molecule type" value="Genomic_DNA"/>
</dbReference>
<dbReference type="EMBL" id="JACIEV010000009">
    <property type="protein sequence ID" value="MBB4154980.1"/>
    <property type="molecule type" value="Genomic_DNA"/>
</dbReference>
<accession>A0A840FK21</accession>
<feature type="non-terminal residue" evidence="1">
    <location>
        <position position="1"/>
    </location>
</feature>
<reference evidence="1 3" key="1">
    <citation type="submission" date="2020-08" db="EMBL/GenBank/DDBJ databases">
        <title>Genomic Encyclopedia of Type Strains, Phase IV (KMG-IV): sequencing the most valuable type-strain genomes for metagenomic binning, comparative biology and taxonomic classification.</title>
        <authorList>
            <person name="Goeker M."/>
        </authorList>
    </citation>
    <scope>NUCLEOTIDE SEQUENCE [LARGE SCALE GENOMIC DNA]</scope>
    <source>
        <strain evidence="1 3">YC6723</strain>
    </source>
</reference>
<evidence type="ECO:0000313" key="3">
    <source>
        <dbReference type="Proteomes" id="UP000529795"/>
    </source>
</evidence>
<keyword evidence="3" id="KW-1185">Reference proteome</keyword>
<proteinExistence type="predicted"/>
<dbReference type="AlphaFoldDB" id="A0A840FK21"/>
<evidence type="ECO:0000313" key="2">
    <source>
        <dbReference type="EMBL" id="MBB4154980.1"/>
    </source>
</evidence>
<name>A0A840FK21_9SPHN</name>
<evidence type="ECO:0000313" key="1">
    <source>
        <dbReference type="EMBL" id="MBB4154298.1"/>
    </source>
</evidence>
<organism evidence="1 3">
    <name type="scientific">Sphingomonas jinjuensis</name>
    <dbReference type="NCBI Taxonomy" id="535907"/>
    <lineage>
        <taxon>Bacteria</taxon>
        <taxon>Pseudomonadati</taxon>
        <taxon>Pseudomonadota</taxon>
        <taxon>Alphaproteobacteria</taxon>
        <taxon>Sphingomonadales</taxon>
        <taxon>Sphingomonadaceae</taxon>
        <taxon>Sphingomonas</taxon>
    </lineage>
</organism>
<dbReference type="Proteomes" id="UP000529795">
    <property type="component" value="Unassembled WGS sequence"/>
</dbReference>
<gene>
    <name evidence="1" type="ORF">GGQ80_002208</name>
    <name evidence="2" type="ORF">GGQ80_002897</name>
</gene>
<sequence>AIATRYDKRAVAFLGAVHLVAAFITLK</sequence>
<comment type="caution">
    <text evidence="1">The sequence shown here is derived from an EMBL/GenBank/DDBJ whole genome shotgun (WGS) entry which is preliminary data.</text>
</comment>